<evidence type="ECO:0000256" key="3">
    <source>
        <dbReference type="ARBA" id="ARBA00022475"/>
    </source>
</evidence>
<gene>
    <name evidence="10" type="ORF">KDD17_17375</name>
</gene>
<comment type="similarity">
    <text evidence="2 7">Belongs to the ExbD/TolR family.</text>
</comment>
<keyword evidence="5 9" id="KW-1133">Transmembrane helix</keyword>
<name>A0A975JGI2_9RHOB</name>
<evidence type="ECO:0000256" key="8">
    <source>
        <dbReference type="SAM" id="MobiDB-lite"/>
    </source>
</evidence>
<evidence type="ECO:0000256" key="2">
    <source>
        <dbReference type="ARBA" id="ARBA00005811"/>
    </source>
</evidence>
<feature type="transmembrane region" description="Helical" evidence="9">
    <location>
        <begin position="25"/>
        <end position="47"/>
    </location>
</feature>
<evidence type="ECO:0000256" key="6">
    <source>
        <dbReference type="ARBA" id="ARBA00023136"/>
    </source>
</evidence>
<evidence type="ECO:0000256" key="9">
    <source>
        <dbReference type="SAM" id="Phobius"/>
    </source>
</evidence>
<keyword evidence="6 9" id="KW-0472">Membrane</keyword>
<keyword evidence="7" id="KW-0813">Transport</keyword>
<dbReference type="GO" id="GO:0005886">
    <property type="term" value="C:plasma membrane"/>
    <property type="evidence" value="ECO:0007669"/>
    <property type="project" value="UniProtKB-SubCell"/>
</dbReference>
<protein>
    <submittedName>
        <fullName evidence="10">Biopolymer transporter ExbD</fullName>
    </submittedName>
</protein>
<evidence type="ECO:0000256" key="4">
    <source>
        <dbReference type="ARBA" id="ARBA00022692"/>
    </source>
</evidence>
<dbReference type="KEGG" id="sual:KDD17_17375"/>
<dbReference type="InterPro" id="IPR003400">
    <property type="entry name" value="ExbD"/>
</dbReference>
<evidence type="ECO:0000256" key="7">
    <source>
        <dbReference type="RuleBase" id="RU003879"/>
    </source>
</evidence>
<evidence type="ECO:0000313" key="11">
    <source>
        <dbReference type="Proteomes" id="UP000683291"/>
    </source>
</evidence>
<dbReference type="AlphaFoldDB" id="A0A975JGI2"/>
<evidence type="ECO:0000313" key="10">
    <source>
        <dbReference type="EMBL" id="QUJ78112.1"/>
    </source>
</evidence>
<keyword evidence="7" id="KW-0653">Protein transport</keyword>
<keyword evidence="4 7" id="KW-0812">Transmembrane</keyword>
<evidence type="ECO:0000256" key="1">
    <source>
        <dbReference type="ARBA" id="ARBA00004162"/>
    </source>
</evidence>
<feature type="region of interest" description="Disordered" evidence="8">
    <location>
        <begin position="53"/>
        <end position="82"/>
    </location>
</feature>
<dbReference type="Proteomes" id="UP000683291">
    <property type="component" value="Chromosome pJK7-1-1"/>
</dbReference>
<keyword evidence="11" id="KW-1185">Reference proteome</keyword>
<dbReference type="GO" id="GO:0015031">
    <property type="term" value="P:protein transport"/>
    <property type="evidence" value="ECO:0007669"/>
    <property type="project" value="UniProtKB-KW"/>
</dbReference>
<accession>A0A975JGI2</accession>
<feature type="compositionally biased region" description="Low complexity" evidence="8">
    <location>
        <begin position="68"/>
        <end position="82"/>
    </location>
</feature>
<sequence length="157" mass="16638">MHSRVAPLPARPRSYKFSLTPLADAMFQLLIFFMLTSSLTPFSLVTLRGSPDAAGASEPGAQTPQVEDASSSTPASDTTDTPGITIWTLGDGIVVVNEQIFSRDQLPELAEAIGTQDRPGKIVLLVGDLARVQDVASALDALQAAEVESVQITRSTQ</sequence>
<organism evidence="10 11">
    <name type="scientific">Sulfitobacter albidus</name>
    <dbReference type="NCBI Taxonomy" id="2829501"/>
    <lineage>
        <taxon>Bacteria</taxon>
        <taxon>Pseudomonadati</taxon>
        <taxon>Pseudomonadota</taxon>
        <taxon>Alphaproteobacteria</taxon>
        <taxon>Rhodobacterales</taxon>
        <taxon>Roseobacteraceae</taxon>
        <taxon>Sulfitobacter</taxon>
    </lineage>
</organism>
<dbReference type="PANTHER" id="PTHR30558">
    <property type="entry name" value="EXBD MEMBRANE COMPONENT OF PMF-DRIVEN MACROMOLECULE IMPORT SYSTEM"/>
    <property type="match status" value="1"/>
</dbReference>
<proteinExistence type="inferred from homology"/>
<dbReference type="GO" id="GO:0022857">
    <property type="term" value="F:transmembrane transporter activity"/>
    <property type="evidence" value="ECO:0007669"/>
    <property type="project" value="InterPro"/>
</dbReference>
<comment type="subcellular location">
    <subcellularLocation>
        <location evidence="1">Cell membrane</location>
        <topology evidence="1">Single-pass membrane protein</topology>
    </subcellularLocation>
    <subcellularLocation>
        <location evidence="7">Cell membrane</location>
        <topology evidence="7">Single-pass type II membrane protein</topology>
    </subcellularLocation>
</comment>
<dbReference type="RefSeq" id="WP_212706304.1">
    <property type="nucleotide sequence ID" value="NZ_CP073582.1"/>
</dbReference>
<keyword evidence="3" id="KW-1003">Cell membrane</keyword>
<evidence type="ECO:0000256" key="5">
    <source>
        <dbReference type="ARBA" id="ARBA00022989"/>
    </source>
</evidence>
<reference evidence="10" key="1">
    <citation type="submission" date="2021-04" db="EMBL/GenBank/DDBJ databases">
        <title>Complete genome sequence for Sulfitobacter sp. strain JK7-1.</title>
        <authorList>
            <person name="Park S.-J."/>
        </authorList>
    </citation>
    <scope>NUCLEOTIDE SEQUENCE</scope>
    <source>
        <strain evidence="10">JK7-1</strain>
    </source>
</reference>
<dbReference type="Pfam" id="PF02472">
    <property type="entry name" value="ExbD"/>
    <property type="match status" value="1"/>
</dbReference>
<dbReference type="EMBL" id="CP073582">
    <property type="protein sequence ID" value="QUJ78112.1"/>
    <property type="molecule type" value="Genomic_DNA"/>
</dbReference>